<dbReference type="InterPro" id="IPR011047">
    <property type="entry name" value="Quinoprotein_ADH-like_sf"/>
</dbReference>
<dbReference type="EMBL" id="MFBF01000069">
    <property type="protein sequence ID" value="OGD89633.1"/>
    <property type="molecule type" value="Genomic_DNA"/>
</dbReference>
<gene>
    <name evidence="1" type="ORF">A3D07_00940</name>
</gene>
<dbReference type="STRING" id="1797716.A3D07_00940"/>
<protein>
    <submittedName>
        <fullName evidence="1">Uncharacterized protein</fullName>
    </submittedName>
</protein>
<proteinExistence type="predicted"/>
<dbReference type="Gene3D" id="2.130.10.10">
    <property type="entry name" value="YVTN repeat-like/Quinoprotein amine dehydrogenase"/>
    <property type="match status" value="1"/>
</dbReference>
<sequence>MPEKEPQNSERINIHEQGGLTPAHLGEVHHNLLNRHMDRRTFLKYSALVSGSLVLDGMIGVSCSEGTEEKVNIPENNYKLLWGRNLGLFEGVEQYEYGYFVRHWGEKSLTIDDGGNLRVEIAEKYKVLTLSGGTGLIVFESPFTKKPDKESQLAHKVNFKTERAEDWSYINDNYRLFAVDAKTGNETWSQEGYYKAFELPDSGIVIGRSTTNKQGLDYENYAAFDMFSGEKLWEHKFHPQSSIYEVRESLYWIESIGVFPADEPYKLKLTKINAKSGEIHWKRKNFADGYLGEGVDIHGEYDPFLFLSTPYELHTIDALNGHEIGKMQLIQPKIENQPGPVESRAGDRLVIGINSHLFEADIVTGALRFQKYFGNTDGRPFPESQRTQSQGPSFSVANGYEHINWIGTSNELVYVSTIKPGFLWHLYCFDRGSST</sequence>
<dbReference type="Proteomes" id="UP000177124">
    <property type="component" value="Unassembled WGS sequence"/>
</dbReference>
<dbReference type="AlphaFoldDB" id="A0A1F5GCM4"/>
<accession>A0A1F5GCM4</accession>
<dbReference type="SUPFAM" id="SSF50998">
    <property type="entry name" value="Quinoprotein alcohol dehydrogenase-like"/>
    <property type="match status" value="1"/>
</dbReference>
<name>A0A1F5GCM4_9BACT</name>
<evidence type="ECO:0000313" key="1">
    <source>
        <dbReference type="EMBL" id="OGD89633.1"/>
    </source>
</evidence>
<reference evidence="1 2" key="1">
    <citation type="journal article" date="2016" name="Nat. Commun.">
        <title>Thousands of microbial genomes shed light on interconnected biogeochemical processes in an aquifer system.</title>
        <authorList>
            <person name="Anantharaman K."/>
            <person name="Brown C.T."/>
            <person name="Hug L.A."/>
            <person name="Sharon I."/>
            <person name="Castelle C.J."/>
            <person name="Probst A.J."/>
            <person name="Thomas B.C."/>
            <person name="Singh A."/>
            <person name="Wilkins M.J."/>
            <person name="Karaoz U."/>
            <person name="Brodie E.L."/>
            <person name="Williams K.H."/>
            <person name="Hubbard S.S."/>
            <person name="Banfield J.F."/>
        </authorList>
    </citation>
    <scope>NUCLEOTIDE SEQUENCE [LARGE SCALE GENOMIC DNA]</scope>
</reference>
<comment type="caution">
    <text evidence="1">The sequence shown here is derived from an EMBL/GenBank/DDBJ whole genome shotgun (WGS) entry which is preliminary data.</text>
</comment>
<organism evidence="1 2">
    <name type="scientific">Candidatus Curtissbacteria bacterium RIFCSPHIGHO2_02_FULL_42_15</name>
    <dbReference type="NCBI Taxonomy" id="1797716"/>
    <lineage>
        <taxon>Bacteria</taxon>
        <taxon>Candidatus Curtissiibacteriota</taxon>
    </lineage>
</organism>
<dbReference type="InterPro" id="IPR015943">
    <property type="entry name" value="WD40/YVTN_repeat-like_dom_sf"/>
</dbReference>
<evidence type="ECO:0000313" key="2">
    <source>
        <dbReference type="Proteomes" id="UP000177124"/>
    </source>
</evidence>